<keyword evidence="2" id="KW-0812">Transmembrane</keyword>
<feature type="compositionally biased region" description="Acidic residues" evidence="1">
    <location>
        <begin position="27"/>
        <end position="41"/>
    </location>
</feature>
<sequence>MPRFMFSSTPDSQIDPFNAGDPVMPGDEPEWLAEEGAEDEVSYAPHGEKGGVPHKPEDNYQAPVTRSHDYDAPSTCETGAAPSGAGTPSRGQQWQRAADAARQRGKTTRTGSTVTWLAVVILILTFLGVFGDVLDSCTSGLRSVLVP</sequence>
<name>A0A9D1ZAY9_9ACTN</name>
<reference evidence="3" key="1">
    <citation type="journal article" date="2021" name="PeerJ">
        <title>Extensive microbial diversity within the chicken gut microbiome revealed by metagenomics and culture.</title>
        <authorList>
            <person name="Gilroy R."/>
            <person name="Ravi A."/>
            <person name="Getino M."/>
            <person name="Pursley I."/>
            <person name="Horton D.L."/>
            <person name="Alikhan N.F."/>
            <person name="Baker D."/>
            <person name="Gharbi K."/>
            <person name="Hall N."/>
            <person name="Watson M."/>
            <person name="Adriaenssens E.M."/>
            <person name="Foster-Nyarko E."/>
            <person name="Jarju S."/>
            <person name="Secka A."/>
            <person name="Antonio M."/>
            <person name="Oren A."/>
            <person name="Chaudhuri R.R."/>
            <person name="La Ragione R."/>
            <person name="Hildebrand F."/>
            <person name="Pallen M.J."/>
        </authorList>
    </citation>
    <scope>NUCLEOTIDE SEQUENCE</scope>
    <source>
        <strain evidence="3">ChiHjej10B9-743</strain>
    </source>
</reference>
<reference evidence="3" key="2">
    <citation type="submission" date="2021-04" db="EMBL/GenBank/DDBJ databases">
        <authorList>
            <person name="Gilroy R."/>
        </authorList>
    </citation>
    <scope>NUCLEOTIDE SEQUENCE</scope>
    <source>
        <strain evidence="3">ChiHjej10B9-743</strain>
    </source>
</reference>
<accession>A0A9D1ZAY9</accession>
<evidence type="ECO:0000313" key="4">
    <source>
        <dbReference type="Proteomes" id="UP000824133"/>
    </source>
</evidence>
<feature type="compositionally biased region" description="Low complexity" evidence="1">
    <location>
        <begin position="90"/>
        <end position="100"/>
    </location>
</feature>
<proteinExistence type="predicted"/>
<feature type="compositionally biased region" description="Polar residues" evidence="1">
    <location>
        <begin position="1"/>
        <end position="12"/>
    </location>
</feature>
<evidence type="ECO:0000256" key="1">
    <source>
        <dbReference type="SAM" id="MobiDB-lite"/>
    </source>
</evidence>
<keyword evidence="2" id="KW-1133">Transmembrane helix</keyword>
<gene>
    <name evidence="3" type="ORF">IAA42_02495</name>
</gene>
<feature type="transmembrane region" description="Helical" evidence="2">
    <location>
        <begin position="114"/>
        <end position="134"/>
    </location>
</feature>
<comment type="caution">
    <text evidence="3">The sequence shown here is derived from an EMBL/GenBank/DDBJ whole genome shotgun (WGS) entry which is preliminary data.</text>
</comment>
<keyword evidence="2" id="KW-0472">Membrane</keyword>
<feature type="compositionally biased region" description="Basic and acidic residues" evidence="1">
    <location>
        <begin position="46"/>
        <end position="58"/>
    </location>
</feature>
<dbReference type="EMBL" id="DXCP01000016">
    <property type="protein sequence ID" value="HIY79287.1"/>
    <property type="molecule type" value="Genomic_DNA"/>
</dbReference>
<organism evidence="3 4">
    <name type="scientific">Candidatus Olsenella excrementavium</name>
    <dbReference type="NCBI Taxonomy" id="2838709"/>
    <lineage>
        <taxon>Bacteria</taxon>
        <taxon>Bacillati</taxon>
        <taxon>Actinomycetota</taxon>
        <taxon>Coriobacteriia</taxon>
        <taxon>Coriobacteriales</taxon>
        <taxon>Atopobiaceae</taxon>
        <taxon>Olsenella</taxon>
    </lineage>
</organism>
<dbReference type="Proteomes" id="UP000824133">
    <property type="component" value="Unassembled WGS sequence"/>
</dbReference>
<evidence type="ECO:0000313" key="3">
    <source>
        <dbReference type="EMBL" id="HIY79287.1"/>
    </source>
</evidence>
<dbReference type="AlphaFoldDB" id="A0A9D1ZAY9"/>
<feature type="region of interest" description="Disordered" evidence="1">
    <location>
        <begin position="1"/>
        <end position="109"/>
    </location>
</feature>
<protein>
    <submittedName>
        <fullName evidence="3">Uncharacterized protein</fullName>
    </submittedName>
</protein>
<evidence type="ECO:0000256" key="2">
    <source>
        <dbReference type="SAM" id="Phobius"/>
    </source>
</evidence>